<dbReference type="Proteomes" id="UP000640866">
    <property type="component" value="Unassembled WGS sequence"/>
</dbReference>
<reference evidence="1" key="1">
    <citation type="submission" date="2020-09" db="EMBL/GenBank/DDBJ databases">
        <title>Emerging polyconal dissemination of OXA-244-producing E. coli in France.</title>
        <authorList>
            <person name="Emeraud C."/>
            <person name="Girlich D."/>
            <person name="Bonnin R.A."/>
            <person name="Jousset A.B."/>
            <person name="Naas T."/>
            <person name="Dortet L."/>
        </authorList>
    </citation>
    <scope>NUCLEOTIDE SEQUENCE</scope>
    <source>
        <strain evidence="1">225E3</strain>
    </source>
</reference>
<dbReference type="InterPro" id="IPR023346">
    <property type="entry name" value="Lysozyme-like_dom_sf"/>
</dbReference>
<evidence type="ECO:0000313" key="1">
    <source>
        <dbReference type="EMBL" id="MBE0980989.1"/>
    </source>
</evidence>
<gene>
    <name evidence="1" type="ORF">IH772_27935</name>
</gene>
<sequence length="79" mass="8771">MEIKQFQRAADISEALAARWFSHITSAMKEFGISKAEDQAMFLAQVGHESGGFTRLQENFNYSVTGLANFVRAGRLTQG</sequence>
<dbReference type="GO" id="GO:0016787">
    <property type="term" value="F:hydrolase activity"/>
    <property type="evidence" value="ECO:0007669"/>
    <property type="project" value="UniProtKB-KW"/>
</dbReference>
<proteinExistence type="predicted"/>
<name>A0AAP1WED2_ECOLX</name>
<feature type="non-terminal residue" evidence="1">
    <location>
        <position position="79"/>
    </location>
</feature>
<comment type="caution">
    <text evidence="1">The sequence shown here is derived from an EMBL/GenBank/DDBJ whole genome shotgun (WGS) entry which is preliminary data.</text>
</comment>
<dbReference type="SUPFAM" id="SSF53955">
    <property type="entry name" value="Lysozyme-like"/>
    <property type="match status" value="1"/>
</dbReference>
<accession>A0AAP1WED2</accession>
<evidence type="ECO:0000313" key="2">
    <source>
        <dbReference type="Proteomes" id="UP000640866"/>
    </source>
</evidence>
<protein>
    <submittedName>
        <fullName evidence="1">Glycoside hydrolase family 19 protein</fullName>
    </submittedName>
</protein>
<organism evidence="1 2">
    <name type="scientific">Escherichia coli</name>
    <dbReference type="NCBI Taxonomy" id="562"/>
    <lineage>
        <taxon>Bacteria</taxon>
        <taxon>Pseudomonadati</taxon>
        <taxon>Pseudomonadota</taxon>
        <taxon>Gammaproteobacteria</taxon>
        <taxon>Enterobacterales</taxon>
        <taxon>Enterobacteriaceae</taxon>
        <taxon>Escherichia</taxon>
    </lineage>
</organism>
<dbReference type="EMBL" id="JACZOI010000425">
    <property type="protein sequence ID" value="MBE0980989.1"/>
    <property type="molecule type" value="Genomic_DNA"/>
</dbReference>
<keyword evidence="1" id="KW-0378">Hydrolase</keyword>
<dbReference type="AlphaFoldDB" id="A0AAP1WED2"/>